<feature type="non-terminal residue" evidence="2">
    <location>
        <position position="1"/>
    </location>
</feature>
<reference evidence="2" key="1">
    <citation type="submission" date="2018-05" db="EMBL/GenBank/DDBJ databases">
        <authorList>
            <person name="Lanie J.A."/>
            <person name="Ng W.-L."/>
            <person name="Kazmierczak K.M."/>
            <person name="Andrzejewski T.M."/>
            <person name="Davidsen T.M."/>
            <person name="Wayne K.J."/>
            <person name="Tettelin H."/>
            <person name="Glass J.I."/>
            <person name="Rusch D."/>
            <person name="Podicherti R."/>
            <person name="Tsui H.-C.T."/>
            <person name="Winkler M.E."/>
        </authorList>
    </citation>
    <scope>NUCLEOTIDE SEQUENCE</scope>
</reference>
<dbReference type="InterPro" id="IPR012334">
    <property type="entry name" value="Pectin_lyas_fold"/>
</dbReference>
<dbReference type="EMBL" id="UINC01022198">
    <property type="protein sequence ID" value="SVA91318.1"/>
    <property type="molecule type" value="Genomic_DNA"/>
</dbReference>
<proteinExistence type="predicted"/>
<dbReference type="SUPFAM" id="SSF51126">
    <property type="entry name" value="Pectin lyase-like"/>
    <property type="match status" value="1"/>
</dbReference>
<protein>
    <recommendedName>
        <fullName evidence="1">Right handed beta helix domain-containing protein</fullName>
    </recommendedName>
</protein>
<feature type="domain" description="Right handed beta helix" evidence="1">
    <location>
        <begin position="4"/>
        <end position="143"/>
    </location>
</feature>
<dbReference type="InterPro" id="IPR011050">
    <property type="entry name" value="Pectin_lyase_fold/virulence"/>
</dbReference>
<evidence type="ECO:0000313" key="2">
    <source>
        <dbReference type="EMBL" id="SVA91318.1"/>
    </source>
</evidence>
<sequence length="143" mass="15323">RLINVSGNTFRRHTPRYGTGVRLVDSSDITFTGCGIHDETETGQPNLAALMELERCERINVTGSQFINGTIGVVAADCSHISLTGNTLHDTRDKPIAKHAIQFTGKGSGNLVATNSIGKTIGKEIDATSDARVRSEGNQVEEN</sequence>
<dbReference type="Gene3D" id="2.160.20.10">
    <property type="entry name" value="Single-stranded right-handed beta-helix, Pectin lyase-like"/>
    <property type="match status" value="1"/>
</dbReference>
<organism evidence="2">
    <name type="scientific">marine metagenome</name>
    <dbReference type="NCBI Taxonomy" id="408172"/>
    <lineage>
        <taxon>unclassified sequences</taxon>
        <taxon>metagenomes</taxon>
        <taxon>ecological metagenomes</taxon>
    </lineage>
</organism>
<dbReference type="Pfam" id="PF13229">
    <property type="entry name" value="Beta_helix"/>
    <property type="match status" value="1"/>
</dbReference>
<dbReference type="InterPro" id="IPR039448">
    <property type="entry name" value="Beta_helix"/>
</dbReference>
<name>A0A381ZPT5_9ZZZZ</name>
<accession>A0A381ZPT5</accession>
<gene>
    <name evidence="2" type="ORF">METZ01_LOCUS144172</name>
</gene>
<evidence type="ECO:0000259" key="1">
    <source>
        <dbReference type="Pfam" id="PF13229"/>
    </source>
</evidence>
<dbReference type="AlphaFoldDB" id="A0A381ZPT5"/>